<organism evidence="1 2">
    <name type="scientific">Pleurodeles waltl</name>
    <name type="common">Iberian ribbed newt</name>
    <dbReference type="NCBI Taxonomy" id="8319"/>
    <lineage>
        <taxon>Eukaryota</taxon>
        <taxon>Metazoa</taxon>
        <taxon>Chordata</taxon>
        <taxon>Craniata</taxon>
        <taxon>Vertebrata</taxon>
        <taxon>Euteleostomi</taxon>
        <taxon>Amphibia</taxon>
        <taxon>Batrachia</taxon>
        <taxon>Caudata</taxon>
        <taxon>Salamandroidea</taxon>
        <taxon>Salamandridae</taxon>
        <taxon>Pleurodelinae</taxon>
        <taxon>Pleurodeles</taxon>
    </lineage>
</organism>
<dbReference type="Proteomes" id="UP001066276">
    <property type="component" value="Chromosome 7"/>
</dbReference>
<name>A0AAV7P318_PLEWA</name>
<protein>
    <submittedName>
        <fullName evidence="1">Uncharacterized protein</fullName>
    </submittedName>
</protein>
<evidence type="ECO:0000313" key="2">
    <source>
        <dbReference type="Proteomes" id="UP001066276"/>
    </source>
</evidence>
<reference evidence="1" key="1">
    <citation type="journal article" date="2022" name="bioRxiv">
        <title>Sequencing and chromosome-scale assembly of the giantPleurodeles waltlgenome.</title>
        <authorList>
            <person name="Brown T."/>
            <person name="Elewa A."/>
            <person name="Iarovenko S."/>
            <person name="Subramanian E."/>
            <person name="Araus A.J."/>
            <person name="Petzold A."/>
            <person name="Susuki M."/>
            <person name="Suzuki K.-i.T."/>
            <person name="Hayashi T."/>
            <person name="Toyoda A."/>
            <person name="Oliveira C."/>
            <person name="Osipova E."/>
            <person name="Leigh N.D."/>
            <person name="Simon A."/>
            <person name="Yun M.H."/>
        </authorList>
    </citation>
    <scope>NUCLEOTIDE SEQUENCE</scope>
    <source>
        <strain evidence="1">20211129_DDA</strain>
        <tissue evidence="1">Liver</tissue>
    </source>
</reference>
<comment type="caution">
    <text evidence="1">The sequence shown here is derived from an EMBL/GenBank/DDBJ whole genome shotgun (WGS) entry which is preliminary data.</text>
</comment>
<dbReference type="EMBL" id="JANPWB010000011">
    <property type="protein sequence ID" value="KAJ1122566.1"/>
    <property type="molecule type" value="Genomic_DNA"/>
</dbReference>
<dbReference type="AlphaFoldDB" id="A0AAV7P318"/>
<gene>
    <name evidence="1" type="ORF">NDU88_001052</name>
</gene>
<sequence length="111" mass="12290">MASPTASTWPPGPWLPAPAGPQTLRWVNKQRTTLQTVRLLLSVLPLRTLTNAGSAYPVLKGHFCSLTIEVFHIEFYDSSIQVEARHKLTCRGLLACVGLKIYVEKSCLLTN</sequence>
<proteinExistence type="predicted"/>
<keyword evidence="2" id="KW-1185">Reference proteome</keyword>
<evidence type="ECO:0000313" key="1">
    <source>
        <dbReference type="EMBL" id="KAJ1122566.1"/>
    </source>
</evidence>
<accession>A0AAV7P318</accession>